<evidence type="ECO:0000256" key="1">
    <source>
        <dbReference type="SAM" id="MobiDB-lite"/>
    </source>
</evidence>
<evidence type="ECO:0000313" key="3">
    <source>
        <dbReference type="EMBL" id="SDC23726.1"/>
    </source>
</evidence>
<dbReference type="EMBL" id="FMZP01000002">
    <property type="protein sequence ID" value="SDC23726.1"/>
    <property type="molecule type" value="Genomic_DNA"/>
</dbReference>
<keyword evidence="2" id="KW-0472">Membrane</keyword>
<dbReference type="AlphaFoldDB" id="A0A1G6K0B2"/>
<keyword evidence="2" id="KW-1133">Transmembrane helix</keyword>
<dbReference type="Proteomes" id="UP000199320">
    <property type="component" value="Unassembled WGS sequence"/>
</dbReference>
<proteinExistence type="predicted"/>
<organism evidence="3 6">
    <name type="scientific">Natrinema hispanicum</name>
    <dbReference type="NCBI Taxonomy" id="392421"/>
    <lineage>
        <taxon>Archaea</taxon>
        <taxon>Methanobacteriati</taxon>
        <taxon>Methanobacteriota</taxon>
        <taxon>Stenosarchaea group</taxon>
        <taxon>Halobacteria</taxon>
        <taxon>Halobacteriales</taxon>
        <taxon>Natrialbaceae</taxon>
        <taxon>Natrinema</taxon>
    </lineage>
</organism>
<feature type="region of interest" description="Disordered" evidence="1">
    <location>
        <begin position="105"/>
        <end position="150"/>
    </location>
</feature>
<evidence type="ECO:0000256" key="2">
    <source>
        <dbReference type="SAM" id="Phobius"/>
    </source>
</evidence>
<reference evidence="5 6" key="2">
    <citation type="submission" date="2016-10" db="EMBL/GenBank/DDBJ databases">
        <authorList>
            <person name="Varghese N."/>
            <person name="Submissions S."/>
        </authorList>
    </citation>
    <scope>NUCLEOTIDE SEQUENCE [LARGE SCALE GENOMIC DNA]</scope>
    <source>
        <strain evidence="3 6">CDM_1</strain>
        <strain evidence="5">CDM_6</strain>
    </source>
</reference>
<dbReference type="Proteomes" id="UP000324021">
    <property type="component" value="Unassembled WGS sequence"/>
</dbReference>
<feature type="compositionally biased region" description="Basic and acidic residues" evidence="1">
    <location>
        <begin position="139"/>
        <end position="150"/>
    </location>
</feature>
<reference evidence="4" key="1">
    <citation type="submission" date="2016-10" db="EMBL/GenBank/DDBJ databases">
        <authorList>
            <person name="de Groot N.N."/>
        </authorList>
    </citation>
    <scope>NUCLEOTIDE SEQUENCE [LARGE SCALE GENOMIC DNA]</scope>
    <source>
        <strain evidence="4">CDM_6</strain>
    </source>
</reference>
<dbReference type="EMBL" id="FOIC01000001">
    <property type="protein sequence ID" value="SES72024.1"/>
    <property type="molecule type" value="Genomic_DNA"/>
</dbReference>
<dbReference type="RefSeq" id="WP_092929208.1">
    <property type="nucleotide sequence ID" value="NZ_FMZP01000002.1"/>
</dbReference>
<protein>
    <submittedName>
        <fullName evidence="3">Uncharacterized protein</fullName>
    </submittedName>
</protein>
<keyword evidence="2" id="KW-0812">Transmembrane</keyword>
<evidence type="ECO:0000313" key="6">
    <source>
        <dbReference type="Proteomes" id="UP000324021"/>
    </source>
</evidence>
<gene>
    <name evidence="4" type="ORF">SAMN04488694_101226</name>
    <name evidence="3" type="ORF">SAMN05192552_1002196</name>
</gene>
<accession>A0A1G6K0B2</accession>
<evidence type="ECO:0000313" key="5">
    <source>
        <dbReference type="Proteomes" id="UP000199320"/>
    </source>
</evidence>
<dbReference type="OrthoDB" id="214784at2157"/>
<evidence type="ECO:0000313" key="4">
    <source>
        <dbReference type="EMBL" id="SES72024.1"/>
    </source>
</evidence>
<dbReference type="STRING" id="392421.SAMN04488694_101226"/>
<feature type="compositionally biased region" description="Low complexity" evidence="1">
    <location>
        <begin position="107"/>
        <end position="125"/>
    </location>
</feature>
<sequence>MTTGPKLRLGKTLVPGLLAVGLFGVMALITLNAAFEPMTAAAGAGFPADVSITAELGYALFGFDELQQIGGTEPFLAAVLLVAVALDAALDASLVLAKREEGGEPVAALSSAGEEASATGGPEPAVTDGGTDGSSAATNDRHTDTGGDSR</sequence>
<keyword evidence="5" id="KW-1185">Reference proteome</keyword>
<name>A0A1G6K0B2_9EURY</name>
<feature type="transmembrane region" description="Helical" evidence="2">
    <location>
        <begin position="12"/>
        <end position="35"/>
    </location>
</feature>